<protein>
    <submittedName>
        <fullName evidence="1">Uncharacterized protein</fullName>
    </submittedName>
</protein>
<evidence type="ECO:0000313" key="2">
    <source>
        <dbReference type="Proteomes" id="UP000830395"/>
    </source>
</evidence>
<evidence type="ECO:0000313" key="1">
    <source>
        <dbReference type="EMBL" id="MCJ8742795.1"/>
    </source>
</evidence>
<proteinExistence type="predicted"/>
<organism evidence="1 2">
    <name type="scientific">Pangasius djambal</name>
    <dbReference type="NCBI Taxonomy" id="1691987"/>
    <lineage>
        <taxon>Eukaryota</taxon>
        <taxon>Metazoa</taxon>
        <taxon>Chordata</taxon>
        <taxon>Craniata</taxon>
        <taxon>Vertebrata</taxon>
        <taxon>Euteleostomi</taxon>
        <taxon>Actinopterygii</taxon>
        <taxon>Neopterygii</taxon>
        <taxon>Teleostei</taxon>
        <taxon>Ostariophysi</taxon>
        <taxon>Siluriformes</taxon>
        <taxon>Pangasiidae</taxon>
        <taxon>Pangasius</taxon>
    </lineage>
</organism>
<reference evidence="1" key="1">
    <citation type="submission" date="2020-02" db="EMBL/GenBank/DDBJ databases">
        <title>Genome sequencing of the panga catfish, Pangasius djambal.</title>
        <authorList>
            <person name="Wen M."/>
            <person name="Zahm M."/>
            <person name="Roques C."/>
            <person name="Cabau C."/>
            <person name="Klopp C."/>
            <person name="Donnadieu C."/>
            <person name="Jouanno E."/>
            <person name="Avarre J.-C."/>
            <person name="Campet M."/>
            <person name="Ha T."/>
            <person name="Dugue R."/>
            <person name="Lampietro C."/>
            <person name="Louis A."/>
            <person name="Herpin A."/>
            <person name="Echchiki A."/>
            <person name="Berthelot C."/>
            <person name="Parey E."/>
            <person name="Roest-Crollius H."/>
            <person name="Braasch I."/>
            <person name="Postlethwait J.H."/>
            <person name="Bobe J."/>
            <person name="Montfort J."/>
            <person name="Bouchez O."/>
            <person name="Begum T."/>
            <person name="Schartl M."/>
            <person name="Gustiano R."/>
            <person name="Guiguen Y."/>
        </authorList>
    </citation>
    <scope>NUCLEOTIDE SEQUENCE</scope>
    <source>
        <strain evidence="1">Pdj_M5554</strain>
    </source>
</reference>
<name>A0ACC5Z3S8_9TELE</name>
<keyword evidence="2" id="KW-1185">Reference proteome</keyword>
<gene>
    <name evidence="1" type="ORF">PDJAM_G00086410</name>
</gene>
<comment type="caution">
    <text evidence="1">The sequence shown here is derived from an EMBL/GenBank/DDBJ whole genome shotgun (WGS) entry which is preliminary data.</text>
</comment>
<dbReference type="Proteomes" id="UP000830395">
    <property type="component" value="Chromosome 17"/>
</dbReference>
<dbReference type="EMBL" id="CM040991">
    <property type="protein sequence ID" value="MCJ8742795.1"/>
    <property type="molecule type" value="Genomic_DNA"/>
</dbReference>
<sequence length="1562" mass="172481">MALKELPVPGVIIVAVALCVFGGVGGERATLQVKQGGSALLNCPLSPPAEVSSAPLHVVEWVRRDYDIPILIKFGAHAPRVHPRYEGRVSLAKGTALRVEGLVVDDEGWYECRILLLDKSSEETRNGSWMLLSVTALPVFSETPPSITEVFLGRPITLKCVAHGNPPPTIKWYKDGVVMNQTSNVKVLNGSLTFSSASRETAGRYQCQASNSEGNEIHTMQLRVKGPPAILIPPTDTVLNVSHDALLRCQAEADPPNMTYVWMRDGENVYHIESLKSRVKVMVDGTLLISRLIPGDSGKYTCMPTNGLLTSPTASATLTVRHPAQVTQMPERIFLPTGMKGVISCPLVSEPPLLRVEWTKNGKALDLNAYPGWILTADGSIVIATANDDAVGVYTCTPYNSYGTVGQSERTAVILQDPPSLALAPRKEYRAEVGRTLIIPCQAHGDPPPKVTWTKLSPSVSRPLYSVSGNGSLLLQSLSKEHYGEWECSVTNRVSTITATTTITVLGTSPHAVSSVSVEVGVNQANVSWVPGFDGGYTQTFTVWLKCMCAVEEQQEWRSAPGPSSSTSVLVSDLLPSTEYQFSVMARNKLGSGPFSDISTVRTMDALPTSSKLEPPTLLSFNQSSEGVYLRWAVPSPQQLPIDSFVLQSRLEEGEWSTLDDDISANKSEILVQGLQKNCNYELRLLSRRGEQLSMPSHSINVSTLVVDMHPSSSRLPGVDPQPLWAGVVIGMGVLCLLLLIVLVTVCLIGRKRSRRHRKMMRDHPPAPSRKAGSAPDSPDSVLKQKLLPLRPLSSSSSSSDHSSLDKSNRNDCPDQKQHQLPRTQPPSQGSVPENHLRRASTVELIHRGPDGRFMLEPYEELGTSDYAPSKHEMSRQGFSHSPERPGDATLRKSQSLRSYRSERRHPPFVLSVDMPSCGLDISPSGRAQTLPSYGCYSVSLGQEISNRSSLSSETSGSVLCSPSDNCSTLKRGDTHSTASTLVLQMEHEREQGNLNRCLRLAREREELERELRKYTLDRNFEVKRGGSLRVECKREIEDNVETAWKSRGTGSLHVTQLSDRGQCLSSNTINPRVRASSCIPWEAGYIMSPSNLVQAPNCHERTSECLKDSHLNQMSNHRRSKSLERGEHQRSRVKDQRRRRTMTEGAPVNFNNKPLDPTLERSHYSVDGSLKNPGVYSRSQQHIFPRTSHLGDTQQEGKAEKSRRQAGCATDYVEMCVDEPEIQAQTPLTRFMPRSMDSQRPSLYQLQKETERQSGYKTIQRGLRRDLERMSSGSSRTLPSKHRQRPAFQNGLSGGSQDINHHKSAPSLDDKIYSEQFLPPDAWIDSLSMGQNSSVSPFPSGEGNRMTQSQETETCAPSEIQHQESHHLQDSNSASTADQGCQRHSPPSIPLEDSSWPPMHCYSPEPEGSCRSYASHSSGRGSLDQPSSRQSLSFSPPLNSSLEIPEESDRDEAGQRSLQECSRRDSVDENYEWDSHYVSMNSNDLKTSISTVCLQGEILNKGRRRSAVNDSRLALKQEKRGLYRSVSILPPSCEESLLEREIQHGSMCYPDPNPDADAVLF</sequence>
<accession>A0ACC5Z3S8</accession>